<evidence type="ECO:0000256" key="3">
    <source>
        <dbReference type="PROSITE-ProRule" id="PRU00169"/>
    </source>
</evidence>
<dbReference type="KEGG" id="aft:BBF96_12475"/>
<feature type="modified residue" description="4-aspartylphosphate" evidence="3">
    <location>
        <position position="55"/>
    </location>
</feature>
<sequence length="244" mass="28331">MKIRTVIVEDEKPAREELMFLLEQFPEIEIVGTAEHGQQGLEVILEKRPDLVFIDIEMPVMDGLELANKLYKMRDLIQPSIVFTTAYDEFALQAFEVEALDYLLKPISEERLKTTIERLVNNFNKRQAEAPLQGVKKVPVNYKGRYKMLPIEEILYFSTGEEGVVAKTKKGSYTVNANLTELERNLKDYGFFRSHRSFLVNLNRVAEVIPWFKGKYLLIMDDPTKSEVPVSRTYIKELCEIFKL</sequence>
<dbReference type="PROSITE" id="PS50110">
    <property type="entry name" value="RESPONSE_REGULATORY"/>
    <property type="match status" value="1"/>
</dbReference>
<comment type="function">
    <text evidence="2">May play the central regulatory role in sporulation. It may be an element of the effector pathway responsible for the activation of sporulation genes in response to nutritional stress. Spo0A may act in concert with spo0H (a sigma factor) to control the expression of some genes that are critical to the sporulation process.</text>
</comment>
<proteinExistence type="predicted"/>
<name>A0A3Q9HT14_9FIRM</name>
<dbReference type="Gene3D" id="3.40.50.2300">
    <property type="match status" value="1"/>
</dbReference>
<dbReference type="Pfam" id="PF04397">
    <property type="entry name" value="LytTR"/>
    <property type="match status" value="1"/>
</dbReference>
<dbReference type="InterPro" id="IPR011006">
    <property type="entry name" value="CheY-like_superfamily"/>
</dbReference>
<dbReference type="InterPro" id="IPR001789">
    <property type="entry name" value="Sig_transdc_resp-reg_receiver"/>
</dbReference>
<evidence type="ECO:0000256" key="2">
    <source>
        <dbReference type="ARBA" id="ARBA00024867"/>
    </source>
</evidence>
<dbReference type="PANTHER" id="PTHR37299">
    <property type="entry name" value="TRANSCRIPTIONAL REGULATOR-RELATED"/>
    <property type="match status" value="1"/>
</dbReference>
<evidence type="ECO:0000259" key="5">
    <source>
        <dbReference type="PROSITE" id="PS50930"/>
    </source>
</evidence>
<organism evidence="6 7">
    <name type="scientific">Anoxybacter fermentans</name>
    <dbReference type="NCBI Taxonomy" id="1323375"/>
    <lineage>
        <taxon>Bacteria</taxon>
        <taxon>Bacillati</taxon>
        <taxon>Bacillota</taxon>
        <taxon>Clostridia</taxon>
        <taxon>Halanaerobiales</taxon>
        <taxon>Anoxybacter</taxon>
    </lineage>
</organism>
<evidence type="ECO:0000259" key="4">
    <source>
        <dbReference type="PROSITE" id="PS50110"/>
    </source>
</evidence>
<dbReference type="GO" id="GO:0003677">
    <property type="term" value="F:DNA binding"/>
    <property type="evidence" value="ECO:0007669"/>
    <property type="project" value="InterPro"/>
</dbReference>
<dbReference type="PANTHER" id="PTHR37299:SF1">
    <property type="entry name" value="STAGE 0 SPORULATION PROTEIN A HOMOLOG"/>
    <property type="match status" value="1"/>
</dbReference>
<dbReference type="SUPFAM" id="SSF52172">
    <property type="entry name" value="CheY-like"/>
    <property type="match status" value="1"/>
</dbReference>
<feature type="domain" description="Response regulatory" evidence="4">
    <location>
        <begin position="4"/>
        <end position="120"/>
    </location>
</feature>
<dbReference type="PROSITE" id="PS50930">
    <property type="entry name" value="HTH_LYTTR"/>
    <property type="match status" value="1"/>
</dbReference>
<dbReference type="Pfam" id="PF00072">
    <property type="entry name" value="Response_reg"/>
    <property type="match status" value="1"/>
</dbReference>
<dbReference type="AlphaFoldDB" id="A0A3Q9HT14"/>
<dbReference type="InterPro" id="IPR046947">
    <property type="entry name" value="LytR-like"/>
</dbReference>
<reference evidence="6 7" key="1">
    <citation type="submission" date="2016-07" db="EMBL/GenBank/DDBJ databases">
        <title>Genome and transcriptome analysis of iron-reducing fermentative bacteria Anoxybacter fermentans.</title>
        <authorList>
            <person name="Zeng X."/>
            <person name="Shao Z."/>
        </authorList>
    </citation>
    <scope>NUCLEOTIDE SEQUENCE [LARGE SCALE GENOMIC DNA]</scope>
    <source>
        <strain evidence="6 7">DY22613</strain>
    </source>
</reference>
<keyword evidence="7" id="KW-1185">Reference proteome</keyword>
<dbReference type="InterPro" id="IPR007492">
    <property type="entry name" value="LytTR_DNA-bd_dom"/>
</dbReference>
<protein>
    <recommendedName>
        <fullName evidence="1">Stage 0 sporulation protein A homolog</fullName>
    </recommendedName>
</protein>
<accession>A0A3Q9HT14</accession>
<evidence type="ECO:0000313" key="7">
    <source>
        <dbReference type="Proteomes" id="UP000267250"/>
    </source>
</evidence>
<dbReference type="Gene3D" id="2.20.25.10">
    <property type="match status" value="1"/>
</dbReference>
<dbReference type="Proteomes" id="UP000267250">
    <property type="component" value="Chromosome"/>
</dbReference>
<dbReference type="EMBL" id="CP016379">
    <property type="protein sequence ID" value="AZR74924.1"/>
    <property type="molecule type" value="Genomic_DNA"/>
</dbReference>
<dbReference type="Gene3D" id="2.40.50.40">
    <property type="match status" value="1"/>
</dbReference>
<dbReference type="SMART" id="SM00850">
    <property type="entry name" value="LytTR"/>
    <property type="match status" value="1"/>
</dbReference>
<evidence type="ECO:0000313" key="6">
    <source>
        <dbReference type="EMBL" id="AZR74924.1"/>
    </source>
</evidence>
<dbReference type="CDD" id="cd17532">
    <property type="entry name" value="REC_LytTR_AlgR-like"/>
    <property type="match status" value="1"/>
</dbReference>
<dbReference type="SMART" id="SM00448">
    <property type="entry name" value="REC"/>
    <property type="match status" value="1"/>
</dbReference>
<gene>
    <name evidence="6" type="ORF">BBF96_12475</name>
</gene>
<evidence type="ECO:0000256" key="1">
    <source>
        <dbReference type="ARBA" id="ARBA00018672"/>
    </source>
</evidence>
<feature type="domain" description="HTH LytTR-type" evidence="5">
    <location>
        <begin position="138"/>
        <end position="244"/>
    </location>
</feature>
<dbReference type="GO" id="GO:0000156">
    <property type="term" value="F:phosphorelay response regulator activity"/>
    <property type="evidence" value="ECO:0007669"/>
    <property type="project" value="InterPro"/>
</dbReference>
<keyword evidence="3" id="KW-0597">Phosphoprotein</keyword>